<dbReference type="Proteomes" id="UP000271974">
    <property type="component" value="Unassembled WGS sequence"/>
</dbReference>
<evidence type="ECO:0000256" key="1">
    <source>
        <dbReference type="SAM" id="MobiDB-lite"/>
    </source>
</evidence>
<sequence>MSPNRSDGITHVATFLAHISITGHISRSDSHTGHISRSDSHTGHISRSDSHTGHISRSDPHTGHISRSDSHTGHISRTEFVSQPVMFIHVRYNLQTSLSIAYIYIHIYMCVCVCKIQYKDEYDYIKHNQFNLRNSVDTIIINEFHYIHYLPACTHSIIRCW</sequence>
<organism evidence="2 3">
    <name type="scientific">Elysia chlorotica</name>
    <name type="common">Eastern emerald elysia</name>
    <name type="synonym">Sea slug</name>
    <dbReference type="NCBI Taxonomy" id="188477"/>
    <lineage>
        <taxon>Eukaryota</taxon>
        <taxon>Metazoa</taxon>
        <taxon>Spiralia</taxon>
        <taxon>Lophotrochozoa</taxon>
        <taxon>Mollusca</taxon>
        <taxon>Gastropoda</taxon>
        <taxon>Heterobranchia</taxon>
        <taxon>Euthyneura</taxon>
        <taxon>Panpulmonata</taxon>
        <taxon>Sacoglossa</taxon>
        <taxon>Placobranchoidea</taxon>
        <taxon>Plakobranchidae</taxon>
        <taxon>Elysia</taxon>
    </lineage>
</organism>
<dbReference type="AlphaFoldDB" id="A0A3S0ZY20"/>
<gene>
    <name evidence="2" type="ORF">EGW08_014255</name>
</gene>
<protein>
    <submittedName>
        <fullName evidence="2">Uncharacterized protein</fullName>
    </submittedName>
</protein>
<feature type="region of interest" description="Disordered" evidence="1">
    <location>
        <begin position="26"/>
        <end position="73"/>
    </location>
</feature>
<name>A0A3S0ZY20_ELYCH</name>
<evidence type="ECO:0000313" key="2">
    <source>
        <dbReference type="EMBL" id="RUS77994.1"/>
    </source>
</evidence>
<feature type="compositionally biased region" description="Basic and acidic residues" evidence="1">
    <location>
        <begin position="26"/>
        <end position="72"/>
    </location>
</feature>
<reference evidence="2 3" key="1">
    <citation type="submission" date="2019-01" db="EMBL/GenBank/DDBJ databases">
        <title>A draft genome assembly of the solar-powered sea slug Elysia chlorotica.</title>
        <authorList>
            <person name="Cai H."/>
            <person name="Li Q."/>
            <person name="Fang X."/>
            <person name="Li J."/>
            <person name="Curtis N.E."/>
            <person name="Altenburger A."/>
            <person name="Shibata T."/>
            <person name="Feng M."/>
            <person name="Maeda T."/>
            <person name="Schwartz J.A."/>
            <person name="Shigenobu S."/>
            <person name="Lundholm N."/>
            <person name="Nishiyama T."/>
            <person name="Yang H."/>
            <person name="Hasebe M."/>
            <person name="Li S."/>
            <person name="Pierce S.K."/>
            <person name="Wang J."/>
        </authorList>
    </citation>
    <scope>NUCLEOTIDE SEQUENCE [LARGE SCALE GENOMIC DNA]</scope>
    <source>
        <strain evidence="2">EC2010</strain>
        <tissue evidence="2">Whole organism of an adult</tissue>
    </source>
</reference>
<evidence type="ECO:0000313" key="3">
    <source>
        <dbReference type="Proteomes" id="UP000271974"/>
    </source>
</evidence>
<accession>A0A3S0ZY20</accession>
<keyword evidence="3" id="KW-1185">Reference proteome</keyword>
<dbReference type="EMBL" id="RQTK01000539">
    <property type="protein sequence ID" value="RUS77994.1"/>
    <property type="molecule type" value="Genomic_DNA"/>
</dbReference>
<comment type="caution">
    <text evidence="2">The sequence shown here is derived from an EMBL/GenBank/DDBJ whole genome shotgun (WGS) entry which is preliminary data.</text>
</comment>
<proteinExistence type="predicted"/>